<dbReference type="InterPro" id="IPR003593">
    <property type="entry name" value="AAA+_ATPase"/>
</dbReference>
<dbReference type="CDD" id="cd18551">
    <property type="entry name" value="ABC_6TM_LmrA_like"/>
    <property type="match status" value="1"/>
</dbReference>
<dbReference type="GO" id="GO:0015421">
    <property type="term" value="F:ABC-type oligopeptide transporter activity"/>
    <property type="evidence" value="ECO:0007669"/>
    <property type="project" value="TreeGrafter"/>
</dbReference>
<organism evidence="13 14">
    <name type="scientific">Thermaerobacillus caldiproteolyticus</name>
    <dbReference type="NCBI Taxonomy" id="247480"/>
    <lineage>
        <taxon>Bacteria</taxon>
        <taxon>Bacillati</taxon>
        <taxon>Bacillota</taxon>
        <taxon>Bacilli</taxon>
        <taxon>Bacillales</taxon>
        <taxon>Anoxybacillaceae</taxon>
        <taxon>Thermaerobacillus</taxon>
    </lineage>
</organism>
<evidence type="ECO:0000256" key="5">
    <source>
        <dbReference type="ARBA" id="ARBA00022692"/>
    </source>
</evidence>
<evidence type="ECO:0000256" key="7">
    <source>
        <dbReference type="ARBA" id="ARBA00022840"/>
    </source>
</evidence>
<dbReference type="FunFam" id="1.20.1560.10:FF:000011">
    <property type="entry name" value="Multidrug ABC transporter ATP-binding protein"/>
    <property type="match status" value="1"/>
</dbReference>
<keyword evidence="5 10" id="KW-0812">Transmembrane</keyword>
<dbReference type="PANTHER" id="PTHR43394">
    <property type="entry name" value="ATP-DEPENDENT PERMEASE MDL1, MITOCHONDRIAL"/>
    <property type="match status" value="1"/>
</dbReference>
<dbReference type="Proteomes" id="UP000523087">
    <property type="component" value="Unassembled WGS sequence"/>
</dbReference>
<dbReference type="InterPro" id="IPR017871">
    <property type="entry name" value="ABC_transporter-like_CS"/>
</dbReference>
<evidence type="ECO:0000256" key="1">
    <source>
        <dbReference type="ARBA" id="ARBA00004651"/>
    </source>
</evidence>
<keyword evidence="4" id="KW-1003">Cell membrane</keyword>
<proteinExistence type="inferred from homology"/>
<dbReference type="PROSITE" id="PS50893">
    <property type="entry name" value="ABC_TRANSPORTER_2"/>
    <property type="match status" value="1"/>
</dbReference>
<evidence type="ECO:0000313" key="14">
    <source>
        <dbReference type="Proteomes" id="UP000523087"/>
    </source>
</evidence>
<dbReference type="Gene3D" id="1.20.1560.10">
    <property type="entry name" value="ABC transporter type 1, transmembrane domain"/>
    <property type="match status" value="1"/>
</dbReference>
<dbReference type="InterPro" id="IPR027417">
    <property type="entry name" value="P-loop_NTPase"/>
</dbReference>
<dbReference type="GO" id="GO:0005524">
    <property type="term" value="F:ATP binding"/>
    <property type="evidence" value="ECO:0007669"/>
    <property type="project" value="UniProtKB-KW"/>
</dbReference>
<dbReference type="Pfam" id="PF00664">
    <property type="entry name" value="ABC_membrane"/>
    <property type="match status" value="1"/>
</dbReference>
<dbReference type="InterPro" id="IPR036640">
    <property type="entry name" value="ABC1_TM_sf"/>
</dbReference>
<comment type="similarity">
    <text evidence="2">Belongs to the ABC transporter superfamily.</text>
</comment>
<dbReference type="SUPFAM" id="SSF90123">
    <property type="entry name" value="ABC transporter transmembrane region"/>
    <property type="match status" value="1"/>
</dbReference>
<feature type="domain" description="ABC transporter" evidence="11">
    <location>
        <begin position="340"/>
        <end position="575"/>
    </location>
</feature>
<dbReference type="GO" id="GO:0005886">
    <property type="term" value="C:plasma membrane"/>
    <property type="evidence" value="ECO:0007669"/>
    <property type="project" value="UniProtKB-SubCell"/>
</dbReference>
<dbReference type="InterPro" id="IPR011527">
    <property type="entry name" value="ABC1_TM_dom"/>
</dbReference>
<keyword evidence="3" id="KW-0813">Transport</keyword>
<evidence type="ECO:0000313" key="13">
    <source>
        <dbReference type="EMBL" id="MBA2873440.1"/>
    </source>
</evidence>
<feature type="transmembrane region" description="Helical" evidence="10">
    <location>
        <begin position="249"/>
        <end position="270"/>
    </location>
</feature>
<keyword evidence="8 10" id="KW-1133">Transmembrane helix</keyword>
<evidence type="ECO:0000256" key="6">
    <source>
        <dbReference type="ARBA" id="ARBA00022741"/>
    </source>
</evidence>
<keyword evidence="7 13" id="KW-0067">ATP-binding</keyword>
<evidence type="ECO:0000256" key="3">
    <source>
        <dbReference type="ARBA" id="ARBA00022448"/>
    </source>
</evidence>
<dbReference type="SUPFAM" id="SSF52540">
    <property type="entry name" value="P-loop containing nucleoside triphosphate hydrolases"/>
    <property type="match status" value="1"/>
</dbReference>
<evidence type="ECO:0000256" key="2">
    <source>
        <dbReference type="ARBA" id="ARBA00005417"/>
    </source>
</evidence>
<evidence type="ECO:0000256" key="10">
    <source>
        <dbReference type="SAM" id="Phobius"/>
    </source>
</evidence>
<protein>
    <submittedName>
        <fullName evidence="13">ATP-binding cassette subfamily B protein AbcA/BmrA</fullName>
    </submittedName>
</protein>
<keyword evidence="9 10" id="KW-0472">Membrane</keyword>
<dbReference type="InterPro" id="IPR039421">
    <property type="entry name" value="Type_1_exporter"/>
</dbReference>
<sequence>MEKQLQDKADFRSFIQLIKTTQPSKAVMITAIFLSLTSTIVSLIIPMFTKKLVDGFTLATLNKMTIALLIGVFIARMIFSGFSIYLINYTGEKIVSGLREQLWKKLLVLSIPYYDRHRTGETVSRVTNDTAVVKSLITEHVANFFNGVISIIGAIILLLYLDWKMTLIMFILIPLTVGILLPLGRQMFKISKKLQDETAGFSALVTQVLSEIRLVKSSNAEPIEYEKGKKGITSLFLYGLKEAKVQAMIMPLMMFVLMALLVILLGFGGYRVSTGTMTAGDLVAYILYLFQMVMPLTAFSTFFTQLQKAMGATQRIVTTLSEPEEDYQSGKEVKNVNQPIHVKNLSFAYENGETVLKNLNFTIHPGKLTALVGPSGAGKTTFFSLLERYYEPTDGTITLGDEPLHAFSLSSWRRQIGYVSQESPLIAGTIRENICYGLEREVSEQELKQAADMAYASPFIEELPLKYDTEVGERGIKLSGGQRQRIAIARALLRNPSILLLDEATSNLDSQSEMAVQKALQNLMKGRTTLVIAHRLSTVVNADQILFMEKGEITGIGTHEELFSTHALYRKFANQQLMVSEEKFENVAKG</sequence>
<dbReference type="FunFam" id="3.40.50.300:FF:000218">
    <property type="entry name" value="Multidrug ABC transporter ATP-binding protein"/>
    <property type="match status" value="1"/>
</dbReference>
<feature type="transmembrane region" description="Helical" evidence="10">
    <location>
        <begin position="167"/>
        <end position="184"/>
    </location>
</feature>
<dbReference type="RefSeq" id="WP_181554851.1">
    <property type="nucleotide sequence ID" value="NZ_JACDUT010000001.1"/>
</dbReference>
<feature type="transmembrane region" description="Helical" evidence="10">
    <location>
        <begin position="144"/>
        <end position="161"/>
    </location>
</feature>
<dbReference type="PANTHER" id="PTHR43394:SF1">
    <property type="entry name" value="ATP-BINDING CASSETTE SUB-FAMILY B MEMBER 10, MITOCHONDRIAL"/>
    <property type="match status" value="1"/>
</dbReference>
<dbReference type="EMBL" id="JACDUT010000001">
    <property type="protein sequence ID" value="MBA2873440.1"/>
    <property type="molecule type" value="Genomic_DNA"/>
</dbReference>
<evidence type="ECO:0000259" key="12">
    <source>
        <dbReference type="PROSITE" id="PS50929"/>
    </source>
</evidence>
<dbReference type="GO" id="GO:0016887">
    <property type="term" value="F:ATP hydrolysis activity"/>
    <property type="evidence" value="ECO:0007669"/>
    <property type="project" value="InterPro"/>
</dbReference>
<dbReference type="PROSITE" id="PS00211">
    <property type="entry name" value="ABC_TRANSPORTER_1"/>
    <property type="match status" value="1"/>
</dbReference>
<dbReference type="Gene3D" id="3.40.50.300">
    <property type="entry name" value="P-loop containing nucleotide triphosphate hydrolases"/>
    <property type="match status" value="1"/>
</dbReference>
<keyword evidence="6" id="KW-0547">Nucleotide-binding</keyword>
<dbReference type="InterPro" id="IPR003439">
    <property type="entry name" value="ABC_transporter-like_ATP-bd"/>
</dbReference>
<gene>
    <name evidence="13" type="ORF">HNR31_000192</name>
</gene>
<evidence type="ECO:0000256" key="4">
    <source>
        <dbReference type="ARBA" id="ARBA00022475"/>
    </source>
</evidence>
<evidence type="ECO:0000256" key="8">
    <source>
        <dbReference type="ARBA" id="ARBA00022989"/>
    </source>
</evidence>
<feature type="transmembrane region" description="Helical" evidence="10">
    <location>
        <begin position="26"/>
        <end position="45"/>
    </location>
</feature>
<feature type="transmembrane region" description="Helical" evidence="10">
    <location>
        <begin position="282"/>
        <end position="303"/>
    </location>
</feature>
<feature type="transmembrane region" description="Helical" evidence="10">
    <location>
        <begin position="65"/>
        <end position="87"/>
    </location>
</feature>
<dbReference type="SMART" id="SM00382">
    <property type="entry name" value="AAA"/>
    <property type="match status" value="1"/>
</dbReference>
<feature type="domain" description="ABC transmembrane type-1" evidence="12">
    <location>
        <begin position="29"/>
        <end position="308"/>
    </location>
</feature>
<reference evidence="13 14" key="1">
    <citation type="submission" date="2020-07" db="EMBL/GenBank/DDBJ databases">
        <title>Genomic Encyclopedia of Type Strains, Phase IV (KMG-IV): sequencing the most valuable type-strain genomes for metagenomic binning, comparative biology and taxonomic classification.</title>
        <authorList>
            <person name="Goeker M."/>
        </authorList>
    </citation>
    <scope>NUCLEOTIDE SEQUENCE [LARGE SCALE GENOMIC DNA]</scope>
    <source>
        <strain evidence="13 14">DSM 15730</strain>
    </source>
</reference>
<accession>A0A7V9Z3R2</accession>
<comment type="subcellular location">
    <subcellularLocation>
        <location evidence="1">Cell membrane</location>
        <topology evidence="1">Multi-pass membrane protein</topology>
    </subcellularLocation>
</comment>
<name>A0A7V9Z3R2_9BACL</name>
<evidence type="ECO:0000256" key="9">
    <source>
        <dbReference type="ARBA" id="ARBA00023136"/>
    </source>
</evidence>
<comment type="caution">
    <text evidence="13">The sequence shown here is derived from an EMBL/GenBank/DDBJ whole genome shotgun (WGS) entry which is preliminary data.</text>
</comment>
<evidence type="ECO:0000259" key="11">
    <source>
        <dbReference type="PROSITE" id="PS50893"/>
    </source>
</evidence>
<dbReference type="AlphaFoldDB" id="A0A7V9Z3R2"/>
<dbReference type="Pfam" id="PF00005">
    <property type="entry name" value="ABC_tran"/>
    <property type="match status" value="1"/>
</dbReference>
<keyword evidence="14" id="KW-1185">Reference proteome</keyword>
<dbReference type="PROSITE" id="PS50929">
    <property type="entry name" value="ABC_TM1F"/>
    <property type="match status" value="1"/>
</dbReference>